<dbReference type="SUPFAM" id="SSF103481">
    <property type="entry name" value="Multidrug resistance efflux transporter EmrE"/>
    <property type="match status" value="1"/>
</dbReference>
<protein>
    <recommendedName>
        <fullName evidence="4">Small multidrug resistance protein</fullName>
    </recommendedName>
</protein>
<feature type="transmembrane region" description="Helical" evidence="1">
    <location>
        <begin position="60"/>
        <end position="79"/>
    </location>
</feature>
<organism evidence="2 3">
    <name type="scientific">Chthoniobacter flavus Ellin428</name>
    <dbReference type="NCBI Taxonomy" id="497964"/>
    <lineage>
        <taxon>Bacteria</taxon>
        <taxon>Pseudomonadati</taxon>
        <taxon>Verrucomicrobiota</taxon>
        <taxon>Spartobacteria</taxon>
        <taxon>Chthoniobacterales</taxon>
        <taxon>Chthoniobacteraceae</taxon>
        <taxon>Chthoniobacter</taxon>
    </lineage>
</organism>
<reference evidence="2 3" key="1">
    <citation type="journal article" date="2011" name="J. Bacteriol.">
        <title>Genome sequence of Chthoniobacter flavus Ellin428, an aerobic heterotrophic soil bacterium.</title>
        <authorList>
            <person name="Kant R."/>
            <person name="van Passel M.W."/>
            <person name="Palva A."/>
            <person name="Lucas S."/>
            <person name="Lapidus A."/>
            <person name="Glavina Del Rio T."/>
            <person name="Dalin E."/>
            <person name="Tice H."/>
            <person name="Bruce D."/>
            <person name="Goodwin L."/>
            <person name="Pitluck S."/>
            <person name="Larimer F.W."/>
            <person name="Land M.L."/>
            <person name="Hauser L."/>
            <person name="Sangwan P."/>
            <person name="de Vos W.M."/>
            <person name="Janssen P.H."/>
            <person name="Smidt H."/>
        </authorList>
    </citation>
    <scope>NUCLEOTIDE SEQUENCE [LARGE SCALE GENOMIC DNA]</scope>
    <source>
        <strain evidence="2 3">Ellin428</strain>
    </source>
</reference>
<dbReference type="EMBL" id="ABVL01000018">
    <property type="protein sequence ID" value="EDY17629.1"/>
    <property type="molecule type" value="Genomic_DNA"/>
</dbReference>
<evidence type="ECO:0000313" key="3">
    <source>
        <dbReference type="Proteomes" id="UP000005824"/>
    </source>
</evidence>
<dbReference type="AlphaFoldDB" id="B4D7L2"/>
<sequence length="107" mass="11365">MTLSAWFIFVLAALLEVGGDALIRKGLRTSGVLFVVAGFVVLGAYGIVVNTVKWDFSKLLGVYVAVFAVVSVLFGHFIFKETVPLATWIGLAVIVVGGMIIQFGSGQ</sequence>
<feature type="transmembrane region" description="Helical" evidence="1">
    <location>
        <begin position="85"/>
        <end position="104"/>
    </location>
</feature>
<keyword evidence="1" id="KW-1133">Transmembrane helix</keyword>
<dbReference type="STRING" id="497964.CfE428DRAFT_4927"/>
<dbReference type="Pfam" id="PF02694">
    <property type="entry name" value="UPF0060"/>
    <property type="match status" value="1"/>
</dbReference>
<dbReference type="InterPro" id="IPR003844">
    <property type="entry name" value="UPF0060"/>
</dbReference>
<dbReference type="eggNOG" id="ENOG502ZQKU">
    <property type="taxonomic scope" value="Bacteria"/>
</dbReference>
<dbReference type="Proteomes" id="UP000005824">
    <property type="component" value="Unassembled WGS sequence"/>
</dbReference>
<accession>B4D7L2</accession>
<dbReference type="GO" id="GO:0016020">
    <property type="term" value="C:membrane"/>
    <property type="evidence" value="ECO:0007669"/>
    <property type="project" value="InterPro"/>
</dbReference>
<dbReference type="RefSeq" id="WP_006982248.1">
    <property type="nucleotide sequence ID" value="NZ_ABVL01000018.1"/>
</dbReference>
<gene>
    <name evidence="2" type="ORF">CfE428DRAFT_4927</name>
</gene>
<feature type="transmembrane region" description="Helical" evidence="1">
    <location>
        <begin position="29"/>
        <end position="48"/>
    </location>
</feature>
<dbReference type="InParanoid" id="B4D7L2"/>
<dbReference type="InterPro" id="IPR037185">
    <property type="entry name" value="EmrE-like"/>
</dbReference>
<name>B4D7L2_9BACT</name>
<keyword evidence="1" id="KW-0472">Membrane</keyword>
<keyword evidence="3" id="KW-1185">Reference proteome</keyword>
<evidence type="ECO:0008006" key="4">
    <source>
        <dbReference type="Google" id="ProtNLM"/>
    </source>
</evidence>
<dbReference type="Gene3D" id="1.10.3730.20">
    <property type="match status" value="1"/>
</dbReference>
<evidence type="ECO:0000256" key="1">
    <source>
        <dbReference type="SAM" id="Phobius"/>
    </source>
</evidence>
<keyword evidence="1" id="KW-0812">Transmembrane</keyword>
<proteinExistence type="predicted"/>
<comment type="caution">
    <text evidence="2">The sequence shown here is derived from an EMBL/GenBank/DDBJ whole genome shotgun (WGS) entry which is preliminary data.</text>
</comment>
<evidence type="ECO:0000313" key="2">
    <source>
        <dbReference type="EMBL" id="EDY17629.1"/>
    </source>
</evidence>